<reference evidence="4" key="1">
    <citation type="journal article" date="2006" name="PLoS Biol.">
        <title>Macronuclear genome sequence of the ciliate Tetrahymena thermophila, a model eukaryote.</title>
        <authorList>
            <person name="Eisen J.A."/>
            <person name="Coyne R.S."/>
            <person name="Wu M."/>
            <person name="Wu D."/>
            <person name="Thiagarajan M."/>
            <person name="Wortman J.R."/>
            <person name="Badger J.H."/>
            <person name="Ren Q."/>
            <person name="Amedeo P."/>
            <person name="Jones K.M."/>
            <person name="Tallon L.J."/>
            <person name="Delcher A.L."/>
            <person name="Salzberg S.L."/>
            <person name="Silva J.C."/>
            <person name="Haas B.J."/>
            <person name="Majoros W.H."/>
            <person name="Farzad M."/>
            <person name="Carlton J.M."/>
            <person name="Smith R.K. Jr."/>
            <person name="Garg J."/>
            <person name="Pearlman R.E."/>
            <person name="Karrer K.M."/>
            <person name="Sun L."/>
            <person name="Manning G."/>
            <person name="Elde N.C."/>
            <person name="Turkewitz A.P."/>
            <person name="Asai D.J."/>
            <person name="Wilkes D.E."/>
            <person name="Wang Y."/>
            <person name="Cai H."/>
            <person name="Collins K."/>
            <person name="Stewart B.A."/>
            <person name="Lee S.R."/>
            <person name="Wilamowska K."/>
            <person name="Weinberg Z."/>
            <person name="Ruzzo W.L."/>
            <person name="Wloga D."/>
            <person name="Gaertig J."/>
            <person name="Frankel J."/>
            <person name="Tsao C.-C."/>
            <person name="Gorovsky M.A."/>
            <person name="Keeling P.J."/>
            <person name="Waller R.F."/>
            <person name="Patron N.J."/>
            <person name="Cherry J.M."/>
            <person name="Stover N.A."/>
            <person name="Krieger C.J."/>
            <person name="del Toro C."/>
            <person name="Ryder H.F."/>
            <person name="Williamson S.C."/>
            <person name="Barbeau R.A."/>
            <person name="Hamilton E.P."/>
            <person name="Orias E."/>
        </authorList>
    </citation>
    <scope>NUCLEOTIDE SEQUENCE [LARGE SCALE GENOMIC DNA]</scope>
    <source>
        <strain evidence="4">SB210</strain>
    </source>
</reference>
<dbReference type="Proteomes" id="UP000009168">
    <property type="component" value="Unassembled WGS sequence"/>
</dbReference>
<evidence type="ECO:0000313" key="4">
    <source>
        <dbReference type="Proteomes" id="UP000009168"/>
    </source>
</evidence>
<feature type="compositionally biased region" description="Acidic residues" evidence="2">
    <location>
        <begin position="292"/>
        <end position="304"/>
    </location>
</feature>
<feature type="compositionally biased region" description="Basic and acidic residues" evidence="2">
    <location>
        <begin position="272"/>
        <end position="281"/>
    </location>
</feature>
<feature type="region of interest" description="Disordered" evidence="2">
    <location>
        <begin position="250"/>
        <end position="328"/>
    </location>
</feature>
<dbReference type="AlphaFoldDB" id="I7M7N4"/>
<name>I7M7N4_TETTS</name>
<keyword evidence="1" id="KW-0175">Coiled coil</keyword>
<keyword evidence="4" id="KW-1185">Reference proteome</keyword>
<dbReference type="RefSeq" id="XP_001015216.2">
    <property type="nucleotide sequence ID" value="XM_001015216.2"/>
</dbReference>
<dbReference type="GeneID" id="7844238"/>
<feature type="compositionally biased region" description="Polar residues" evidence="2">
    <location>
        <begin position="306"/>
        <end position="328"/>
    </location>
</feature>
<dbReference type="InParanoid" id="I7M7N4"/>
<protein>
    <submittedName>
        <fullName evidence="3">Uncharacterized protein</fullName>
    </submittedName>
</protein>
<proteinExistence type="predicted"/>
<evidence type="ECO:0000256" key="2">
    <source>
        <dbReference type="SAM" id="MobiDB-lite"/>
    </source>
</evidence>
<evidence type="ECO:0000256" key="1">
    <source>
        <dbReference type="SAM" id="Coils"/>
    </source>
</evidence>
<evidence type="ECO:0000313" key="3">
    <source>
        <dbReference type="EMBL" id="EAR94971.2"/>
    </source>
</evidence>
<dbReference type="EMBL" id="GG662708">
    <property type="protein sequence ID" value="EAR94971.2"/>
    <property type="molecule type" value="Genomic_DNA"/>
</dbReference>
<sequence>MRNYKHNCSKIQSFGQLNSMVQINDEIPQLSYKERKLQNLKFIAMAEQTTKQKDQKYQQQLLEYYNQHKDFKLKHIYKDVENTINQRKDFLLPKLQLEKINLIPPPQDLQTSPSKRRKRQYHYFVKNPISNSINLKDLSTRSSHFNNSQYMNDKLDQTATQKDQVFNQHSKKQLVLNELNKLTQGQMKINKKIQFIDSKINAINESDLSSEEQNQQLLETQKSTIQRQTTQENEDINSEAIRYNFTFRGSVQHNNNEDQSPSYKSKINSSFQKDKIEKEESSSSGNSSSSSDDSELLDQDDGENLDTVSQNRDSLQSNASTQSQQKLKMISQRLSMQQFINSQNALIKDSQIKVKLKKVDQINENKQSEQEQNNFSQQKQTIPKSIYYKNNVMENKPQQNIQQNNHQQHHSQPEGFSINNSVINRMLRRQASQAVKDHKETAQQNNNGQIDDQYSIENEISIDEYSKIKYRERLKSLTGKQLEEIQKMLDFKMKSPKKRQSVIQQEKIQTLNKKEQKVQKELKINHKKLYHIALKVKKSNQLDDEYKDISVFKRNLGYSLPIIHTLKYFDVNSGQYKQLLGRSSFNEEVQPEYNEYYHMLESDSNVELNSEL</sequence>
<organism evidence="3 4">
    <name type="scientific">Tetrahymena thermophila (strain SB210)</name>
    <dbReference type="NCBI Taxonomy" id="312017"/>
    <lineage>
        <taxon>Eukaryota</taxon>
        <taxon>Sar</taxon>
        <taxon>Alveolata</taxon>
        <taxon>Ciliophora</taxon>
        <taxon>Intramacronucleata</taxon>
        <taxon>Oligohymenophorea</taxon>
        <taxon>Hymenostomatida</taxon>
        <taxon>Tetrahymenina</taxon>
        <taxon>Tetrahymenidae</taxon>
        <taxon>Tetrahymena</taxon>
    </lineage>
</organism>
<accession>I7M7N4</accession>
<feature type="compositionally biased region" description="Low complexity" evidence="2">
    <location>
        <begin position="282"/>
        <end position="291"/>
    </location>
</feature>
<gene>
    <name evidence="3" type="ORF">TTHERM_00509120</name>
</gene>
<dbReference type="KEGG" id="tet:TTHERM_00509120"/>
<feature type="compositionally biased region" description="Polar residues" evidence="2">
    <location>
        <begin position="250"/>
        <end position="271"/>
    </location>
</feature>
<feature type="coiled-coil region" evidence="1">
    <location>
        <begin position="352"/>
        <end position="379"/>
    </location>
</feature>